<protein>
    <recommendedName>
        <fullName evidence="2">Glycosyl transferase family 1 domain-containing protein</fullName>
    </recommendedName>
</protein>
<evidence type="ECO:0000256" key="1">
    <source>
        <dbReference type="SAM" id="Phobius"/>
    </source>
</evidence>
<keyword evidence="4" id="KW-1185">Reference proteome</keyword>
<evidence type="ECO:0000259" key="2">
    <source>
        <dbReference type="Pfam" id="PF00534"/>
    </source>
</evidence>
<dbReference type="EMBL" id="QGTD01000018">
    <property type="protein sequence ID" value="PWU67136.1"/>
    <property type="molecule type" value="Genomic_DNA"/>
</dbReference>
<accession>A0A317KUX2</accession>
<keyword evidence="1" id="KW-0812">Transmembrane</keyword>
<keyword evidence="1" id="KW-1133">Transmembrane helix</keyword>
<dbReference type="AlphaFoldDB" id="A0A317KUX2"/>
<dbReference type="Pfam" id="PF00534">
    <property type="entry name" value="Glycos_transf_1"/>
    <property type="match status" value="1"/>
</dbReference>
<sequence length="576" mass="66789">MTTIKKKNNRINILLFGYINMNVMDGSAVFISSFATMLSKNPNINVDLVLANPIRRDLLLQPLYELDNVNIICPYDDSDLSESEYSWKNKNRMSYLEASEVINYYWAKKDYDWFIIRGIEVAIKLIDVNPNIISKSMVYMTGITDSTQEVTSSKLTEFQRLRELDAYILCQTEEMKEFLLTKMDKELFEDKIIPLNPMVPDTVDEFEDIFNKKSKYYKLCYTGKFDKGWNSIPMVVGFKELKEDIPEATLEVAGDKFNVDKNNPNYVKDLKYLLKSTKNLTWYGAVSRDEARQLIMASDIGITWRDTSMDTSLELSTKLLEYGTLGKAVVLNPTPMHKKIFGEEYPLYAETLDDYIHVVKQAMEDPSVYEKAARIMFEGSKKFTFSEILNNLLPYLIKDKVKEVLKEKGLEISDTDTENIITTIQLDQIYKYDLDNGKHLYISNTKEHKNIFKVLEGISEQGEIFDIEQIGGILFLFVNDNDKSFYENYYKNFNIDVINNIAIRVNDQNATSKNNYFKPTSLKTQLSIADNVQSEQSRSDSSQLNKKYMTLQSKYNALAKSKLGRIQLKYWKIKNK</sequence>
<dbReference type="InterPro" id="IPR001296">
    <property type="entry name" value="Glyco_trans_1"/>
</dbReference>
<feature type="domain" description="Glycosyl transferase family 1" evidence="2">
    <location>
        <begin position="205"/>
        <end position="371"/>
    </location>
</feature>
<name>A0A317KUX2_9BACI</name>
<dbReference type="Proteomes" id="UP000245624">
    <property type="component" value="Unassembled WGS sequence"/>
</dbReference>
<gene>
    <name evidence="3" type="ORF">DLJ74_16285</name>
</gene>
<comment type="caution">
    <text evidence="3">The sequence shown here is derived from an EMBL/GenBank/DDBJ whole genome shotgun (WGS) entry which is preliminary data.</text>
</comment>
<dbReference type="OrthoDB" id="6713581at2"/>
<dbReference type="GO" id="GO:0016757">
    <property type="term" value="F:glycosyltransferase activity"/>
    <property type="evidence" value="ECO:0007669"/>
    <property type="project" value="InterPro"/>
</dbReference>
<reference evidence="3 4" key="1">
    <citation type="submission" date="2018-05" db="EMBL/GenBank/DDBJ databases">
        <title>Genomic analysis of Gracilibacillus dipsosauri DD1 reveals novel features of a salt-tolerant amylase.</title>
        <authorList>
            <person name="Deutch C.E."/>
            <person name="Yang S."/>
        </authorList>
    </citation>
    <scope>NUCLEOTIDE SEQUENCE [LARGE SCALE GENOMIC DNA]</scope>
    <source>
        <strain evidence="3 4">DD1</strain>
    </source>
</reference>
<dbReference type="SUPFAM" id="SSF53756">
    <property type="entry name" value="UDP-Glycosyltransferase/glycogen phosphorylase"/>
    <property type="match status" value="1"/>
</dbReference>
<feature type="transmembrane region" description="Helical" evidence="1">
    <location>
        <begin position="12"/>
        <end position="35"/>
    </location>
</feature>
<evidence type="ECO:0000313" key="3">
    <source>
        <dbReference type="EMBL" id="PWU67136.1"/>
    </source>
</evidence>
<dbReference type="RefSeq" id="WP_109985241.1">
    <property type="nucleotide sequence ID" value="NZ_QGTD01000018.1"/>
</dbReference>
<keyword evidence="1" id="KW-0472">Membrane</keyword>
<organism evidence="3 4">
    <name type="scientific">Gracilibacillus dipsosauri</name>
    <dbReference type="NCBI Taxonomy" id="178340"/>
    <lineage>
        <taxon>Bacteria</taxon>
        <taxon>Bacillati</taxon>
        <taxon>Bacillota</taxon>
        <taxon>Bacilli</taxon>
        <taxon>Bacillales</taxon>
        <taxon>Bacillaceae</taxon>
        <taxon>Gracilibacillus</taxon>
    </lineage>
</organism>
<evidence type="ECO:0000313" key="4">
    <source>
        <dbReference type="Proteomes" id="UP000245624"/>
    </source>
</evidence>
<dbReference type="Gene3D" id="3.40.50.2000">
    <property type="entry name" value="Glycogen Phosphorylase B"/>
    <property type="match status" value="1"/>
</dbReference>
<proteinExistence type="predicted"/>